<feature type="region of interest" description="Disordered" evidence="1">
    <location>
        <begin position="618"/>
        <end position="654"/>
    </location>
</feature>
<dbReference type="SMART" id="SM00672">
    <property type="entry name" value="CAP10"/>
    <property type="match status" value="1"/>
</dbReference>
<evidence type="ECO:0000313" key="4">
    <source>
        <dbReference type="EMBL" id="TFK26212.1"/>
    </source>
</evidence>
<keyword evidence="2" id="KW-1133">Transmembrane helix</keyword>
<dbReference type="InterPro" id="IPR006598">
    <property type="entry name" value="CAP10"/>
</dbReference>
<sequence>MLHLRHTGRFVATHPRVRASISRVMQRHIRGPVLMVIAVGAAVFLAGMVHDWVHPWNQPSTTTVERSMAYNIDDHILTTTLIRTAITTETIIPEPSNMVDSSSSNPPLDAFGFLIQSLDLSTDSETPLTQASSAPSNAKHFYRADGLLEVNSQGPHPIFELVEQAEQQWREKRGRASRTLKEACVEYARRYGRQPPWGFERWWRYAKRHNVQLPDEYNQIHQDLEPFWGMDPKQLQFIQREYETRGDSYTVGKDVPNSPLRMLRGSVTSAEDERIANQLHDGADMIADLLREVEQDLPSFRATFSPHDNPNLLSDWELREEAIQAAKRGEYLDLTQSRNHRVHGWKTACPQNSPIWLNSLPTSSANGVTSPPTLRQLEKFKFTSPYSQHDSFRAGRYPKTFIYNHSATFSPCEHPAHLLLHGQFLRYGSGGPVSLRAQSRPSGNDKPPIHFGMVPVFSYSPTRLHDEITAAVPNMWSDDIYPRNNDPLFHDKPDSRLHWRGSNTGMWHGNSKDAENIQKALSAALGETRTDVKLRIGPDRAWWLSQRGRLVNWANRMWEGRHEMEPLATASTNIGVPHELWKRSADSEIIERDLGPSNDTDPPLRPHAPHTREAIRVAVSRGVLRSPPSNSSTLSRRDGRGEPQSGGDTHESRSLLKSEWAPAMTDIAFAGFPLACEGTTCDHLREMYEFRKAQGTKEQGQYKFIMDVDGNGWSSRFKRLITTNSLIFKSTIYAEWFTDRIQPWVHYVPIQVDYSDLLDALYFFRGDPSYHNNHLSMAAKIAKAGRDWSKAYWRKEDMAAYMYRLFLEYARVMGDENGERNSYTYRPEDEV</sequence>
<feature type="domain" description="Glycosyl transferase CAP10" evidence="3">
    <location>
        <begin position="583"/>
        <end position="816"/>
    </location>
</feature>
<organism evidence="4 5">
    <name type="scientific">Coprinopsis marcescibilis</name>
    <name type="common">Agaric fungus</name>
    <name type="synonym">Psathyrella marcescibilis</name>
    <dbReference type="NCBI Taxonomy" id="230819"/>
    <lineage>
        <taxon>Eukaryota</taxon>
        <taxon>Fungi</taxon>
        <taxon>Dikarya</taxon>
        <taxon>Basidiomycota</taxon>
        <taxon>Agaricomycotina</taxon>
        <taxon>Agaricomycetes</taxon>
        <taxon>Agaricomycetidae</taxon>
        <taxon>Agaricales</taxon>
        <taxon>Agaricineae</taxon>
        <taxon>Psathyrellaceae</taxon>
        <taxon>Coprinopsis</taxon>
    </lineage>
</organism>
<keyword evidence="5" id="KW-1185">Reference proteome</keyword>
<keyword evidence="2" id="KW-0472">Membrane</keyword>
<protein>
    <recommendedName>
        <fullName evidence="3">Glycosyl transferase CAP10 domain-containing protein</fullName>
    </recommendedName>
</protein>
<feature type="transmembrane region" description="Helical" evidence="2">
    <location>
        <begin position="33"/>
        <end position="53"/>
    </location>
</feature>
<evidence type="ECO:0000256" key="2">
    <source>
        <dbReference type="SAM" id="Phobius"/>
    </source>
</evidence>
<dbReference type="PANTHER" id="PTHR12203:SF118">
    <property type="entry name" value="BETA-1,2-XYLOSYLTRANSFERASE 1"/>
    <property type="match status" value="1"/>
</dbReference>
<proteinExistence type="predicted"/>
<dbReference type="Pfam" id="PF05686">
    <property type="entry name" value="Glyco_transf_90"/>
    <property type="match status" value="1"/>
</dbReference>
<evidence type="ECO:0000256" key="1">
    <source>
        <dbReference type="SAM" id="MobiDB-lite"/>
    </source>
</evidence>
<reference evidence="4 5" key="1">
    <citation type="journal article" date="2019" name="Nat. Ecol. Evol.">
        <title>Megaphylogeny resolves global patterns of mushroom evolution.</title>
        <authorList>
            <person name="Varga T."/>
            <person name="Krizsan K."/>
            <person name="Foldi C."/>
            <person name="Dima B."/>
            <person name="Sanchez-Garcia M."/>
            <person name="Sanchez-Ramirez S."/>
            <person name="Szollosi G.J."/>
            <person name="Szarkandi J.G."/>
            <person name="Papp V."/>
            <person name="Albert L."/>
            <person name="Andreopoulos W."/>
            <person name="Angelini C."/>
            <person name="Antonin V."/>
            <person name="Barry K.W."/>
            <person name="Bougher N.L."/>
            <person name="Buchanan P."/>
            <person name="Buyck B."/>
            <person name="Bense V."/>
            <person name="Catcheside P."/>
            <person name="Chovatia M."/>
            <person name="Cooper J."/>
            <person name="Damon W."/>
            <person name="Desjardin D."/>
            <person name="Finy P."/>
            <person name="Geml J."/>
            <person name="Haridas S."/>
            <person name="Hughes K."/>
            <person name="Justo A."/>
            <person name="Karasinski D."/>
            <person name="Kautmanova I."/>
            <person name="Kiss B."/>
            <person name="Kocsube S."/>
            <person name="Kotiranta H."/>
            <person name="LaButti K.M."/>
            <person name="Lechner B.E."/>
            <person name="Liimatainen K."/>
            <person name="Lipzen A."/>
            <person name="Lukacs Z."/>
            <person name="Mihaltcheva S."/>
            <person name="Morgado L.N."/>
            <person name="Niskanen T."/>
            <person name="Noordeloos M.E."/>
            <person name="Ohm R.A."/>
            <person name="Ortiz-Santana B."/>
            <person name="Ovrebo C."/>
            <person name="Racz N."/>
            <person name="Riley R."/>
            <person name="Savchenko A."/>
            <person name="Shiryaev A."/>
            <person name="Soop K."/>
            <person name="Spirin V."/>
            <person name="Szebenyi C."/>
            <person name="Tomsovsky M."/>
            <person name="Tulloss R.E."/>
            <person name="Uehling J."/>
            <person name="Grigoriev I.V."/>
            <person name="Vagvolgyi C."/>
            <person name="Papp T."/>
            <person name="Martin F.M."/>
            <person name="Miettinen O."/>
            <person name="Hibbett D.S."/>
            <person name="Nagy L.G."/>
        </authorList>
    </citation>
    <scope>NUCLEOTIDE SEQUENCE [LARGE SCALE GENOMIC DNA]</scope>
    <source>
        <strain evidence="4 5">CBS 121175</strain>
    </source>
</reference>
<dbReference type="AlphaFoldDB" id="A0A5C3KZS2"/>
<keyword evidence="2" id="KW-0812">Transmembrane</keyword>
<dbReference type="InterPro" id="IPR051091">
    <property type="entry name" value="O-Glucosyltr/Glycosyltrsf_90"/>
</dbReference>
<dbReference type="PANTHER" id="PTHR12203">
    <property type="entry name" value="KDEL LYS-ASP-GLU-LEU CONTAINING - RELATED"/>
    <property type="match status" value="1"/>
</dbReference>
<evidence type="ECO:0000313" key="5">
    <source>
        <dbReference type="Proteomes" id="UP000307440"/>
    </source>
</evidence>
<dbReference type="Proteomes" id="UP000307440">
    <property type="component" value="Unassembled WGS sequence"/>
</dbReference>
<dbReference type="OrthoDB" id="541052at2759"/>
<name>A0A5C3KZS2_COPMA</name>
<evidence type="ECO:0000259" key="3">
    <source>
        <dbReference type="SMART" id="SM00672"/>
    </source>
</evidence>
<accession>A0A5C3KZS2</accession>
<dbReference type="EMBL" id="ML210177">
    <property type="protein sequence ID" value="TFK26212.1"/>
    <property type="molecule type" value="Genomic_DNA"/>
</dbReference>
<gene>
    <name evidence="4" type="ORF">FA15DRAFT_667705</name>
</gene>